<dbReference type="EMBL" id="UINC01092635">
    <property type="protein sequence ID" value="SVC46385.1"/>
    <property type="molecule type" value="Genomic_DNA"/>
</dbReference>
<dbReference type="Pfam" id="PF13646">
    <property type="entry name" value="HEAT_2"/>
    <property type="match status" value="1"/>
</dbReference>
<dbReference type="InterPro" id="IPR004155">
    <property type="entry name" value="PBS_lyase_HEAT"/>
</dbReference>
<dbReference type="Gene3D" id="2.120.10.30">
    <property type="entry name" value="TolB, C-terminal domain"/>
    <property type="match status" value="1"/>
</dbReference>
<dbReference type="Gene3D" id="1.25.10.10">
    <property type="entry name" value="Leucine-rich Repeat Variant"/>
    <property type="match status" value="1"/>
</dbReference>
<name>A0A382MEA5_9ZZZZ</name>
<feature type="non-terminal residue" evidence="2">
    <location>
        <position position="385"/>
    </location>
</feature>
<dbReference type="InterPro" id="IPR011041">
    <property type="entry name" value="Quinoprot_gluc/sorb_DH_b-prop"/>
</dbReference>
<organism evidence="2">
    <name type="scientific">marine metagenome</name>
    <dbReference type="NCBI Taxonomy" id="408172"/>
    <lineage>
        <taxon>unclassified sequences</taxon>
        <taxon>metagenomes</taxon>
        <taxon>ecological metagenomes</taxon>
    </lineage>
</organism>
<dbReference type="SUPFAM" id="SSF50952">
    <property type="entry name" value="Soluble quinoprotein glucose dehydrogenase"/>
    <property type="match status" value="1"/>
</dbReference>
<dbReference type="Pfam" id="PF23500">
    <property type="entry name" value="DUF7133"/>
    <property type="match status" value="1"/>
</dbReference>
<evidence type="ECO:0000259" key="1">
    <source>
        <dbReference type="Pfam" id="PF23500"/>
    </source>
</evidence>
<accession>A0A382MEA5</accession>
<dbReference type="InterPro" id="IPR055557">
    <property type="entry name" value="DUF7133"/>
</dbReference>
<protein>
    <recommendedName>
        <fullName evidence="1">DUF7133 domain-containing protein</fullName>
    </recommendedName>
</protein>
<dbReference type="InterPro" id="IPR011989">
    <property type="entry name" value="ARM-like"/>
</dbReference>
<dbReference type="SMART" id="SM00567">
    <property type="entry name" value="EZ_HEAT"/>
    <property type="match status" value="3"/>
</dbReference>
<gene>
    <name evidence="2" type="ORF">METZ01_LOCUS299239</name>
</gene>
<dbReference type="NCBIfam" id="TIGR02604">
    <property type="entry name" value="Piru_Ver_Nterm"/>
    <property type="match status" value="1"/>
</dbReference>
<dbReference type="InterPro" id="IPR016024">
    <property type="entry name" value="ARM-type_fold"/>
</dbReference>
<evidence type="ECO:0000313" key="2">
    <source>
        <dbReference type="EMBL" id="SVC46385.1"/>
    </source>
</evidence>
<proteinExistence type="predicted"/>
<sequence length="385" mass="42860">YFNFGNYSAGLWRADGSLVKDAFGNPVDNSRKPFQEGMVIRCEMDGSQVEVLGHNFRNNWEVTVDSFGSMWQSDNDNGSSSCRVNFVMEYGNYGYRDEMTGADYRANRTNLEATMQRRMWHQNDPGVIPNLLITGRGAPTGILVYEGNLLPEPFRGQMIHAEPGRNVVWAFPTKQVGAGYQASITNLVHSKGDLNYRPSDVSVAPDGSLIIADWFDPVDCCHRTVNDAGRIFRVAPPKHAYSTPDFDFKTPAGAAKALRNPNLSVRYKAWTALQAMQEKARPALTKMAADQNPRFRARALWALAAIKDGAQKAIELALKDEDDNLRALALRIARRHGMPIEPLVGRLVNDESALVRRECAVSLHRVATLKAAELWAELALQHDGK</sequence>
<dbReference type="InterPro" id="IPR011042">
    <property type="entry name" value="6-blade_b-propeller_TolB-like"/>
</dbReference>
<dbReference type="SUPFAM" id="SSF48371">
    <property type="entry name" value="ARM repeat"/>
    <property type="match status" value="1"/>
</dbReference>
<dbReference type="AlphaFoldDB" id="A0A382MEA5"/>
<dbReference type="PANTHER" id="PTHR33546">
    <property type="entry name" value="LARGE, MULTIFUNCTIONAL SECRETED PROTEIN-RELATED"/>
    <property type="match status" value="1"/>
</dbReference>
<dbReference type="PANTHER" id="PTHR33546:SF1">
    <property type="entry name" value="LARGE, MULTIFUNCTIONAL SECRETED PROTEIN"/>
    <property type="match status" value="1"/>
</dbReference>
<feature type="domain" description="DUF7133" evidence="1">
    <location>
        <begin position="29"/>
        <end position="217"/>
    </location>
</feature>
<reference evidence="2" key="1">
    <citation type="submission" date="2018-05" db="EMBL/GenBank/DDBJ databases">
        <authorList>
            <person name="Lanie J.A."/>
            <person name="Ng W.-L."/>
            <person name="Kazmierczak K.M."/>
            <person name="Andrzejewski T.M."/>
            <person name="Davidsen T.M."/>
            <person name="Wayne K.J."/>
            <person name="Tettelin H."/>
            <person name="Glass J.I."/>
            <person name="Rusch D."/>
            <person name="Podicherti R."/>
            <person name="Tsui H.-C.T."/>
            <person name="Winkler M.E."/>
        </authorList>
    </citation>
    <scope>NUCLEOTIDE SEQUENCE</scope>
</reference>
<dbReference type="InterPro" id="IPR013428">
    <property type="entry name" value="Membrane-bound_put_N"/>
</dbReference>
<feature type="non-terminal residue" evidence="2">
    <location>
        <position position="1"/>
    </location>
</feature>